<dbReference type="AlphaFoldDB" id="A0A2I0THL5"/>
<reference evidence="3" key="2">
    <citation type="submission" date="2017-12" db="EMBL/GenBank/DDBJ databases">
        <title>Genome sequence of the Bar-tailed Godwit (Limosa lapponica baueri).</title>
        <authorList>
            <person name="Lima N.C.B."/>
            <person name="Parody-Merino A.M."/>
            <person name="Battley P.F."/>
            <person name="Fidler A.E."/>
            <person name="Prosdocimi F."/>
        </authorList>
    </citation>
    <scope>NUCLEOTIDE SEQUENCE [LARGE SCALE GENOMIC DNA]</scope>
</reference>
<organism evidence="2 3">
    <name type="scientific">Limosa lapponica baueri</name>
    <dbReference type="NCBI Taxonomy" id="1758121"/>
    <lineage>
        <taxon>Eukaryota</taxon>
        <taxon>Metazoa</taxon>
        <taxon>Chordata</taxon>
        <taxon>Craniata</taxon>
        <taxon>Vertebrata</taxon>
        <taxon>Euteleostomi</taxon>
        <taxon>Archelosauria</taxon>
        <taxon>Archosauria</taxon>
        <taxon>Dinosauria</taxon>
        <taxon>Saurischia</taxon>
        <taxon>Theropoda</taxon>
        <taxon>Coelurosauria</taxon>
        <taxon>Aves</taxon>
        <taxon>Neognathae</taxon>
        <taxon>Neoaves</taxon>
        <taxon>Charadriiformes</taxon>
        <taxon>Scolopacidae</taxon>
        <taxon>Limosa</taxon>
    </lineage>
</organism>
<dbReference type="EMBL" id="KZ510239">
    <property type="protein sequence ID" value="PKU33307.1"/>
    <property type="molecule type" value="Genomic_DNA"/>
</dbReference>
<reference evidence="3" key="1">
    <citation type="submission" date="2017-11" db="EMBL/GenBank/DDBJ databases">
        <authorList>
            <person name="Lima N.C."/>
            <person name="Parody-Merino A.M."/>
            <person name="Battley P.F."/>
            <person name="Fidler A.E."/>
            <person name="Prosdocimi F."/>
        </authorList>
    </citation>
    <scope>NUCLEOTIDE SEQUENCE [LARGE SCALE GENOMIC DNA]</scope>
</reference>
<keyword evidence="3" id="KW-1185">Reference proteome</keyword>
<name>A0A2I0THL5_LIMLA</name>
<proteinExistence type="predicted"/>
<accession>A0A2I0THL5</accession>
<protein>
    <submittedName>
        <fullName evidence="2">Uncharacterized protein</fullName>
    </submittedName>
</protein>
<gene>
    <name evidence="2" type="ORF">llap_16388</name>
</gene>
<evidence type="ECO:0000256" key="1">
    <source>
        <dbReference type="SAM" id="MobiDB-lite"/>
    </source>
</evidence>
<feature type="region of interest" description="Disordered" evidence="1">
    <location>
        <begin position="1"/>
        <end position="32"/>
    </location>
</feature>
<evidence type="ECO:0000313" key="2">
    <source>
        <dbReference type="EMBL" id="PKU33307.1"/>
    </source>
</evidence>
<sequence length="96" mass="10661">MLKRQPWEPYSELLLKPDGESKAGKVGPPPPTILQTECDSPLNEEVCSKATGSSETVDRAAVSPPDLEHFSSNMAQPRKYLWSCSNPSLVTSRHHW</sequence>
<dbReference type="Proteomes" id="UP000233556">
    <property type="component" value="Unassembled WGS sequence"/>
</dbReference>
<evidence type="ECO:0000313" key="3">
    <source>
        <dbReference type="Proteomes" id="UP000233556"/>
    </source>
</evidence>